<sequence length="78" mass="8897">MCKAWPMCLKNIRSNSLNPAKFCENKNNNLEAVQRSAIEKISWSANEPYRYAHNACGKEIGGLYPIKVHIYIAHAYGR</sequence>
<dbReference type="Proteomes" id="UP000789508">
    <property type="component" value="Unassembled WGS sequence"/>
</dbReference>
<dbReference type="AlphaFoldDB" id="A0A9N8W7K9"/>
<accession>A0A9N8W7K9</accession>
<evidence type="ECO:0000313" key="2">
    <source>
        <dbReference type="Proteomes" id="UP000789508"/>
    </source>
</evidence>
<reference evidence="1" key="1">
    <citation type="submission" date="2021-06" db="EMBL/GenBank/DDBJ databases">
        <authorList>
            <person name="Kallberg Y."/>
            <person name="Tangrot J."/>
            <person name="Rosling A."/>
        </authorList>
    </citation>
    <scope>NUCLEOTIDE SEQUENCE</scope>
    <source>
        <strain evidence="1">FL130A</strain>
    </source>
</reference>
<organism evidence="1 2">
    <name type="scientific">Ambispora leptoticha</name>
    <dbReference type="NCBI Taxonomy" id="144679"/>
    <lineage>
        <taxon>Eukaryota</taxon>
        <taxon>Fungi</taxon>
        <taxon>Fungi incertae sedis</taxon>
        <taxon>Mucoromycota</taxon>
        <taxon>Glomeromycotina</taxon>
        <taxon>Glomeromycetes</taxon>
        <taxon>Archaeosporales</taxon>
        <taxon>Ambisporaceae</taxon>
        <taxon>Ambispora</taxon>
    </lineage>
</organism>
<comment type="caution">
    <text evidence="1">The sequence shown here is derived from an EMBL/GenBank/DDBJ whole genome shotgun (WGS) entry which is preliminary data.</text>
</comment>
<protein>
    <submittedName>
        <fullName evidence="1">11621_t:CDS:1</fullName>
    </submittedName>
</protein>
<dbReference type="EMBL" id="CAJVPS010000303">
    <property type="protein sequence ID" value="CAG8474920.1"/>
    <property type="molecule type" value="Genomic_DNA"/>
</dbReference>
<evidence type="ECO:0000313" key="1">
    <source>
        <dbReference type="EMBL" id="CAG8474920.1"/>
    </source>
</evidence>
<proteinExistence type="predicted"/>
<name>A0A9N8W7K9_9GLOM</name>
<gene>
    <name evidence="1" type="ORF">ALEPTO_LOCUS2192</name>
</gene>
<keyword evidence="2" id="KW-1185">Reference proteome</keyword>